<feature type="transmembrane region" description="Helical" evidence="2">
    <location>
        <begin position="240"/>
        <end position="264"/>
    </location>
</feature>
<dbReference type="OrthoDB" id="5244939at2759"/>
<feature type="region of interest" description="Disordered" evidence="1">
    <location>
        <begin position="143"/>
        <end position="211"/>
    </location>
</feature>
<dbReference type="Proteomes" id="UP000006039">
    <property type="component" value="Unassembled WGS sequence"/>
</dbReference>
<evidence type="ECO:0000256" key="1">
    <source>
        <dbReference type="SAM" id="MobiDB-lite"/>
    </source>
</evidence>
<protein>
    <submittedName>
        <fullName evidence="3 4">Uncharacterized protein</fullName>
    </submittedName>
</protein>
<evidence type="ECO:0000313" key="5">
    <source>
        <dbReference type="Proteomes" id="UP000006039"/>
    </source>
</evidence>
<accession>J3PDE1</accession>
<name>J3PDE1_GAET3</name>
<dbReference type="VEuPathDB" id="FungiDB:GGTG_11509"/>
<proteinExistence type="predicted"/>
<reference evidence="3" key="3">
    <citation type="submission" date="2010-09" db="EMBL/GenBank/DDBJ databases">
        <title>Annotation of Gaeumannomyces graminis var. tritici R3-111a-1.</title>
        <authorList>
            <consortium name="The Broad Institute Genome Sequencing Platform"/>
            <person name="Ma L.-J."/>
            <person name="Dead R."/>
            <person name="Young S.K."/>
            <person name="Zeng Q."/>
            <person name="Gargeya S."/>
            <person name="Fitzgerald M."/>
            <person name="Haas B."/>
            <person name="Abouelleil A."/>
            <person name="Alvarado L."/>
            <person name="Arachchi H.M."/>
            <person name="Berlin A."/>
            <person name="Brown A."/>
            <person name="Chapman S.B."/>
            <person name="Chen Z."/>
            <person name="Dunbar C."/>
            <person name="Freedman E."/>
            <person name="Gearin G."/>
            <person name="Gellesch M."/>
            <person name="Goldberg J."/>
            <person name="Griggs A."/>
            <person name="Gujja S."/>
            <person name="Heiman D."/>
            <person name="Howarth C."/>
            <person name="Larson L."/>
            <person name="Lui A."/>
            <person name="MacDonald P.J.P."/>
            <person name="Mehta T."/>
            <person name="Montmayeur A."/>
            <person name="Murphy C."/>
            <person name="Neiman D."/>
            <person name="Pearson M."/>
            <person name="Priest M."/>
            <person name="Roberts A."/>
            <person name="Saif S."/>
            <person name="Shea T."/>
            <person name="Shenoy N."/>
            <person name="Sisk P."/>
            <person name="Stolte C."/>
            <person name="Sykes S."/>
            <person name="Yandava C."/>
            <person name="Wortman J."/>
            <person name="Nusbaum C."/>
            <person name="Birren B."/>
        </authorList>
    </citation>
    <scope>NUCLEOTIDE SEQUENCE</scope>
    <source>
        <strain evidence="3">R3-111a-1</strain>
    </source>
</reference>
<keyword evidence="2" id="KW-0812">Transmembrane</keyword>
<reference evidence="4" key="5">
    <citation type="submission" date="2018-04" db="UniProtKB">
        <authorList>
            <consortium name="EnsemblFungi"/>
        </authorList>
    </citation>
    <scope>IDENTIFICATION</scope>
    <source>
        <strain evidence="4">R3-111a-1</strain>
    </source>
</reference>
<dbReference type="EnsemblFungi" id="EJT70486">
    <property type="protein sequence ID" value="EJT70486"/>
    <property type="gene ID" value="GGTG_11509"/>
</dbReference>
<reference evidence="4" key="4">
    <citation type="journal article" date="2015" name="G3 (Bethesda)">
        <title>Genome sequences of three phytopathogenic species of the Magnaporthaceae family of fungi.</title>
        <authorList>
            <person name="Okagaki L.H."/>
            <person name="Nunes C.C."/>
            <person name="Sailsbery J."/>
            <person name="Clay B."/>
            <person name="Brown D."/>
            <person name="John T."/>
            <person name="Oh Y."/>
            <person name="Young N."/>
            <person name="Fitzgerald M."/>
            <person name="Haas B.J."/>
            <person name="Zeng Q."/>
            <person name="Young S."/>
            <person name="Adiconis X."/>
            <person name="Fan L."/>
            <person name="Levin J.Z."/>
            <person name="Mitchell T.K."/>
            <person name="Okubara P.A."/>
            <person name="Farman M.L."/>
            <person name="Kohn L.M."/>
            <person name="Birren B."/>
            <person name="Ma L.-J."/>
            <person name="Dean R.A."/>
        </authorList>
    </citation>
    <scope>NUCLEOTIDE SEQUENCE</scope>
    <source>
        <strain evidence="4">R3-111a-1</strain>
    </source>
</reference>
<gene>
    <name evidence="4" type="primary">20351967</name>
    <name evidence="3" type="ORF">GGTG_11509</name>
</gene>
<reference evidence="5" key="1">
    <citation type="submission" date="2010-07" db="EMBL/GenBank/DDBJ databases">
        <title>The genome sequence of Gaeumannomyces graminis var. tritici strain R3-111a-1.</title>
        <authorList>
            <consortium name="The Broad Institute Genome Sequencing Platform"/>
            <person name="Ma L.-J."/>
            <person name="Dead R."/>
            <person name="Young S."/>
            <person name="Zeng Q."/>
            <person name="Koehrsen M."/>
            <person name="Alvarado L."/>
            <person name="Berlin A."/>
            <person name="Chapman S.B."/>
            <person name="Chen Z."/>
            <person name="Freedman E."/>
            <person name="Gellesch M."/>
            <person name="Goldberg J."/>
            <person name="Griggs A."/>
            <person name="Gujja S."/>
            <person name="Heilman E.R."/>
            <person name="Heiman D."/>
            <person name="Hepburn T."/>
            <person name="Howarth C."/>
            <person name="Jen D."/>
            <person name="Larson L."/>
            <person name="Mehta T."/>
            <person name="Neiman D."/>
            <person name="Pearson M."/>
            <person name="Roberts A."/>
            <person name="Saif S."/>
            <person name="Shea T."/>
            <person name="Shenoy N."/>
            <person name="Sisk P."/>
            <person name="Stolte C."/>
            <person name="Sykes S."/>
            <person name="Walk T."/>
            <person name="White J."/>
            <person name="Yandava C."/>
            <person name="Haas B."/>
            <person name="Nusbaum C."/>
            <person name="Birren B."/>
        </authorList>
    </citation>
    <scope>NUCLEOTIDE SEQUENCE [LARGE SCALE GENOMIC DNA]</scope>
    <source>
        <strain evidence="5">R3-111a-1</strain>
    </source>
</reference>
<dbReference type="eggNOG" id="ENOG502T6BE">
    <property type="taxonomic scope" value="Eukaryota"/>
</dbReference>
<dbReference type="AlphaFoldDB" id="J3PDE1"/>
<dbReference type="HOGENOM" id="CLU_665714_0_0_1"/>
<keyword evidence="2" id="KW-0472">Membrane</keyword>
<dbReference type="EMBL" id="GL385401">
    <property type="protein sequence ID" value="EJT70486.1"/>
    <property type="molecule type" value="Genomic_DNA"/>
</dbReference>
<dbReference type="RefSeq" id="XP_009227664.1">
    <property type="nucleotide sequence ID" value="XM_009229400.1"/>
</dbReference>
<feature type="transmembrane region" description="Helical" evidence="2">
    <location>
        <begin position="276"/>
        <end position="297"/>
    </location>
</feature>
<feature type="compositionally biased region" description="Basic residues" evidence="1">
    <location>
        <begin position="84"/>
        <end position="94"/>
    </location>
</feature>
<feature type="compositionally biased region" description="Polar residues" evidence="1">
    <location>
        <begin position="95"/>
        <end position="105"/>
    </location>
</feature>
<organism evidence="3">
    <name type="scientific">Gaeumannomyces tritici (strain R3-111a-1)</name>
    <name type="common">Wheat and barley take-all root rot fungus</name>
    <name type="synonym">Gaeumannomyces graminis var. tritici</name>
    <dbReference type="NCBI Taxonomy" id="644352"/>
    <lineage>
        <taxon>Eukaryota</taxon>
        <taxon>Fungi</taxon>
        <taxon>Dikarya</taxon>
        <taxon>Ascomycota</taxon>
        <taxon>Pezizomycotina</taxon>
        <taxon>Sordariomycetes</taxon>
        <taxon>Sordariomycetidae</taxon>
        <taxon>Magnaporthales</taxon>
        <taxon>Magnaporthaceae</taxon>
        <taxon>Gaeumannomyces</taxon>
    </lineage>
</organism>
<keyword evidence="2" id="KW-1133">Transmembrane helix</keyword>
<sequence>MIGLPSPLHSLAATSIAVTNAKFEPASNRSATPTERSVPRNPATWPDHSCGAQLEGAKTSISVNLHESQRAESPLAPLPQGRRPPAKNRPRRSTAKSGFHSNNHTRAGPSLHHTDHNPLTASNQTMVAIPNVMRDVLAMIEPRAPVPKGGGRGGSSSGSSSSGSSSSGSKTPSSSTTTSSSSSSGKGNTAVGTSTTTTTTTNKGSSAVGGATSSRPGTFIFIGGSGGGGFRTANGGYLPLWVFILILVLSLMTFLFIVAFIYCYARERKQPGKTRWGKVFWGATKVATFLWIPIAIYRCTCGRNRKKGSGGTFYRKVEEGNAAGAGAGGSSANPFSNYNNTAYGGAGGSGTAVPAYAPVPAPAPSPLGPPAYQSAGTGAAASYYAMAPPSSAYIPGDAKGGNPVPMSAPYAFK</sequence>
<keyword evidence="5" id="KW-1185">Reference proteome</keyword>
<reference evidence="3" key="2">
    <citation type="submission" date="2010-07" db="EMBL/GenBank/DDBJ databases">
        <authorList>
            <consortium name="The Broad Institute Genome Sequencing Platform"/>
            <consortium name="Broad Institute Genome Sequencing Center for Infectious Disease"/>
            <person name="Ma L.-J."/>
            <person name="Dead R."/>
            <person name="Young S."/>
            <person name="Zeng Q."/>
            <person name="Koehrsen M."/>
            <person name="Alvarado L."/>
            <person name="Berlin A."/>
            <person name="Chapman S.B."/>
            <person name="Chen Z."/>
            <person name="Freedman E."/>
            <person name="Gellesch M."/>
            <person name="Goldberg J."/>
            <person name="Griggs A."/>
            <person name="Gujja S."/>
            <person name="Heilman E.R."/>
            <person name="Heiman D."/>
            <person name="Hepburn T."/>
            <person name="Howarth C."/>
            <person name="Jen D."/>
            <person name="Larson L."/>
            <person name="Mehta T."/>
            <person name="Neiman D."/>
            <person name="Pearson M."/>
            <person name="Roberts A."/>
            <person name="Saif S."/>
            <person name="Shea T."/>
            <person name="Shenoy N."/>
            <person name="Sisk P."/>
            <person name="Stolte C."/>
            <person name="Sykes S."/>
            <person name="Walk T."/>
            <person name="White J."/>
            <person name="Yandava C."/>
            <person name="Haas B."/>
            <person name="Nusbaum C."/>
            <person name="Birren B."/>
        </authorList>
    </citation>
    <scope>NUCLEOTIDE SEQUENCE</scope>
    <source>
        <strain evidence="3">R3-111a-1</strain>
    </source>
</reference>
<feature type="region of interest" description="Disordered" evidence="1">
    <location>
        <begin position="23"/>
        <end position="49"/>
    </location>
</feature>
<dbReference type="GeneID" id="20351967"/>
<evidence type="ECO:0000313" key="3">
    <source>
        <dbReference type="EMBL" id="EJT70486.1"/>
    </source>
</evidence>
<evidence type="ECO:0000313" key="4">
    <source>
        <dbReference type="EnsemblFungi" id="EJT70486"/>
    </source>
</evidence>
<feature type="region of interest" description="Disordered" evidence="1">
    <location>
        <begin position="66"/>
        <end position="118"/>
    </location>
</feature>
<feature type="compositionally biased region" description="Low complexity" evidence="1">
    <location>
        <begin position="157"/>
        <end position="208"/>
    </location>
</feature>
<evidence type="ECO:0000256" key="2">
    <source>
        <dbReference type="SAM" id="Phobius"/>
    </source>
</evidence>